<evidence type="ECO:0000259" key="2">
    <source>
        <dbReference type="PROSITE" id="PS50878"/>
    </source>
</evidence>
<dbReference type="AlphaFoldDB" id="A0A8D8Q7H9"/>
<reference evidence="3" key="1">
    <citation type="submission" date="2021-05" db="EMBL/GenBank/DDBJ databases">
        <authorList>
            <person name="Alioto T."/>
            <person name="Alioto T."/>
            <person name="Gomez Garrido J."/>
        </authorList>
    </citation>
    <scope>NUCLEOTIDE SEQUENCE</scope>
</reference>
<name>A0A8D8Q7H9_9HEMI</name>
<dbReference type="InterPro" id="IPR036691">
    <property type="entry name" value="Endo/exonu/phosph_ase_sf"/>
</dbReference>
<dbReference type="CDD" id="cd09076">
    <property type="entry name" value="L1-EN"/>
    <property type="match status" value="1"/>
</dbReference>
<protein>
    <submittedName>
        <fullName evidence="3">Craniofacial development protein 2</fullName>
    </submittedName>
</protein>
<accession>A0A8D8Q7H9</accession>
<evidence type="ECO:0000313" key="3">
    <source>
        <dbReference type="EMBL" id="CAG6626430.1"/>
    </source>
</evidence>
<dbReference type="SUPFAM" id="SSF56672">
    <property type="entry name" value="DNA/RNA polymerases"/>
    <property type="match status" value="1"/>
</dbReference>
<dbReference type="PANTHER" id="PTHR47027:SF20">
    <property type="entry name" value="REVERSE TRANSCRIPTASE-LIKE PROTEIN WITH RNA-DIRECTED DNA POLYMERASE DOMAIN"/>
    <property type="match status" value="1"/>
</dbReference>
<dbReference type="PANTHER" id="PTHR47027">
    <property type="entry name" value="REVERSE TRANSCRIPTASE DOMAIN-CONTAINING PROTEIN"/>
    <property type="match status" value="1"/>
</dbReference>
<dbReference type="EMBL" id="HBUF01062555">
    <property type="protein sequence ID" value="CAG6626430.1"/>
    <property type="molecule type" value="Transcribed_RNA"/>
</dbReference>
<evidence type="ECO:0000256" key="1">
    <source>
        <dbReference type="SAM" id="Coils"/>
    </source>
</evidence>
<dbReference type="InterPro" id="IPR000477">
    <property type="entry name" value="RT_dom"/>
</dbReference>
<proteinExistence type="predicted"/>
<dbReference type="InterPro" id="IPR005135">
    <property type="entry name" value="Endo/exonuclease/phosphatase"/>
</dbReference>
<feature type="coiled-coil region" evidence="1">
    <location>
        <begin position="323"/>
        <end position="357"/>
    </location>
</feature>
<organism evidence="3">
    <name type="scientific">Cacopsylla melanoneura</name>
    <dbReference type="NCBI Taxonomy" id="428564"/>
    <lineage>
        <taxon>Eukaryota</taxon>
        <taxon>Metazoa</taxon>
        <taxon>Ecdysozoa</taxon>
        <taxon>Arthropoda</taxon>
        <taxon>Hexapoda</taxon>
        <taxon>Insecta</taxon>
        <taxon>Pterygota</taxon>
        <taxon>Neoptera</taxon>
        <taxon>Paraneoptera</taxon>
        <taxon>Hemiptera</taxon>
        <taxon>Sternorrhyncha</taxon>
        <taxon>Psylloidea</taxon>
        <taxon>Psyllidae</taxon>
        <taxon>Psyllinae</taxon>
        <taxon>Cacopsylla</taxon>
    </lineage>
</organism>
<feature type="coiled-coil region" evidence="1">
    <location>
        <begin position="384"/>
        <end position="416"/>
    </location>
</feature>
<feature type="domain" description="Reverse transcriptase" evidence="2">
    <location>
        <begin position="530"/>
        <end position="802"/>
    </location>
</feature>
<dbReference type="GO" id="GO:0071897">
    <property type="term" value="P:DNA biosynthetic process"/>
    <property type="evidence" value="ECO:0007669"/>
    <property type="project" value="UniProtKB-ARBA"/>
</dbReference>
<dbReference type="Pfam" id="PF03372">
    <property type="entry name" value="Exo_endo_phos"/>
    <property type="match status" value="1"/>
</dbReference>
<dbReference type="CDD" id="cd01650">
    <property type="entry name" value="RT_nLTR_like"/>
    <property type="match status" value="1"/>
</dbReference>
<dbReference type="Pfam" id="PF00078">
    <property type="entry name" value="RVT_1"/>
    <property type="match status" value="1"/>
</dbReference>
<dbReference type="InterPro" id="IPR043502">
    <property type="entry name" value="DNA/RNA_pol_sf"/>
</dbReference>
<dbReference type="SUPFAM" id="SSF56219">
    <property type="entry name" value="DNase I-like"/>
    <property type="match status" value="1"/>
</dbReference>
<dbReference type="Gene3D" id="3.60.10.10">
    <property type="entry name" value="Endonuclease/exonuclease/phosphatase"/>
    <property type="match status" value="1"/>
</dbReference>
<sequence length="823" mass="95471">MAMFRLNNYSGVNSPLGSPGGEVLNRNMTHNKIKTKQLKRICTWNVKTMARTGKIQCAIKEMERMNISIMGISEMRWPDASYCDIERHRVYFSGSTNGKLEYGVGIIVHKDIVKHVSNFVPVNDRIMLLQINSSPVNTNIIQAYAPTTDHSDEEVQLMYDQIQNILKKLPKHELNIVMGDFNAKVGKGRDGTHIGSHGLGERNDRGDILSTFAAENNLIILNTFFQLPNRRLYTWTSPRDNGRDIWIRNQIDYIMVNQRYRNSFTSVKTYPGADIKSDHNPLVGEYRIKFKKILKKDTPRHNIRLLKSRLVKNQVSKALNDKCRQLKIEGKNTEDAIQELNAEVENLKNTHLKQQNNKDKSWMTEEIKHLMEERRIHKNNQPIYREKDRELQRKIREAKQKEIDEKCRDIEILQERYDEFNVHKKVREITGRFKKKVVGKLLNDKGELLVDKDDIKTTWKSYIENLFLDERGNPPILEVESGPNILPEEVTAAIKALRDGKVPGPDGIQAEFLKLLDEMSIKILCNIFNEIYNSGNIPKEWLVSEFIMLPKKQGAKTCGEYRTISLMSHLLKLFLKIIHRRIFKLCEERVANTQFGFMKGVGTRDALFSLQVLFQRCRDVNCDIYACFVDYQKAFDRIRHEKMIEILKTIGMDGKDLRIIRNLYWNQTATIKLSNEDKTEEVNILRGVRQGCIISPLLFNLYSEEIFKEALYEGDEGILLNGERLNNIRYADDTVIFADSLEGLQSLITKVNTVSENYGLQMNIAKTKFMIISKTLIANCQLLIKDTPVERVSKFIYLGTVINDQWDHSQEIKCRIEKARNVF</sequence>
<dbReference type="PROSITE" id="PS50878">
    <property type="entry name" value="RT_POL"/>
    <property type="match status" value="1"/>
</dbReference>
<dbReference type="GO" id="GO:0003824">
    <property type="term" value="F:catalytic activity"/>
    <property type="evidence" value="ECO:0007669"/>
    <property type="project" value="InterPro"/>
</dbReference>
<keyword evidence="1" id="KW-0175">Coiled coil</keyword>